<dbReference type="PRINTS" id="PR01609">
    <property type="entry name" value="CD36FAMILY"/>
</dbReference>
<evidence type="ECO:0000256" key="9">
    <source>
        <dbReference type="SAM" id="Phobius"/>
    </source>
</evidence>
<name>A0A9Q0SA29_9DIPT</name>
<keyword evidence="6 9" id="KW-1133">Transmembrane helix</keyword>
<dbReference type="OrthoDB" id="514335at2759"/>
<evidence type="ECO:0000313" key="10">
    <source>
        <dbReference type="EMBL" id="KAJ6649883.1"/>
    </source>
</evidence>
<dbReference type="GO" id="GO:0005886">
    <property type="term" value="C:plasma membrane"/>
    <property type="evidence" value="ECO:0007669"/>
    <property type="project" value="UniProtKB-SubCell"/>
</dbReference>
<proteinExistence type="inferred from homology"/>
<comment type="function">
    <text evidence="1">Plays an olfactory role that is not restricted to pheromone sensitivity.</text>
</comment>
<gene>
    <name evidence="10" type="primary">crq</name>
    <name evidence="10" type="ORF">Bhyg_05124</name>
</gene>
<evidence type="ECO:0000256" key="2">
    <source>
        <dbReference type="ARBA" id="ARBA00004236"/>
    </source>
</evidence>
<dbReference type="Pfam" id="PF01130">
    <property type="entry name" value="CD36"/>
    <property type="match status" value="1"/>
</dbReference>
<dbReference type="InterPro" id="IPR002159">
    <property type="entry name" value="CD36_fam"/>
</dbReference>
<organism evidence="10 11">
    <name type="scientific">Pseudolycoriella hygida</name>
    <dbReference type="NCBI Taxonomy" id="35572"/>
    <lineage>
        <taxon>Eukaryota</taxon>
        <taxon>Metazoa</taxon>
        <taxon>Ecdysozoa</taxon>
        <taxon>Arthropoda</taxon>
        <taxon>Hexapoda</taxon>
        <taxon>Insecta</taxon>
        <taxon>Pterygota</taxon>
        <taxon>Neoptera</taxon>
        <taxon>Endopterygota</taxon>
        <taxon>Diptera</taxon>
        <taxon>Nematocera</taxon>
        <taxon>Sciaroidea</taxon>
        <taxon>Sciaridae</taxon>
        <taxon>Pseudolycoriella</taxon>
    </lineage>
</organism>
<comment type="similarity">
    <text evidence="3">Belongs to the CD36 family.</text>
</comment>
<feature type="transmembrane region" description="Helical" evidence="9">
    <location>
        <begin position="451"/>
        <end position="475"/>
    </location>
</feature>
<reference evidence="10" key="1">
    <citation type="submission" date="2022-07" db="EMBL/GenBank/DDBJ databases">
        <authorList>
            <person name="Trinca V."/>
            <person name="Uliana J.V.C."/>
            <person name="Torres T.T."/>
            <person name="Ward R.J."/>
            <person name="Monesi N."/>
        </authorList>
    </citation>
    <scope>NUCLEOTIDE SEQUENCE</scope>
    <source>
        <strain evidence="10">HSMRA1968</strain>
        <tissue evidence="10">Whole embryos</tissue>
    </source>
</reference>
<dbReference type="GO" id="GO:0005737">
    <property type="term" value="C:cytoplasm"/>
    <property type="evidence" value="ECO:0007669"/>
    <property type="project" value="TreeGrafter"/>
</dbReference>
<keyword evidence="4" id="KW-1003">Cell membrane</keyword>
<sequence>MCKCCSTPQKQYWVFGCGVFLLLVALCVGLLWPVLALNIIHSRLGLAEGSAQMDNWIETPLPMYMEITMFNWTNTEDVRNLDVKPNLVECGPYVFLESHKRSNITWNENGTVTYNQIRTWHFMPELSNGTLDDEITTLNVISATVAYMVRHGDALTKLGANVLLNIRGGSLFVTQKVGGFLYDGYEDPLLNFLKESNSSAFYIPFDKFGWFVNRNNSWSYDGVFNINTGQNDLGKMGMLNTWNYKHETDFYSGGCSAINGTTGELWPPNLNPDRDLTLFVSDICRSVSLAPTTEKVERYGVNGAKWIGDYRVFDNGENYKPNECFCTGPEDICPDLRPGVFNVSDCRFGAPAFISYPHFYLGDSSFASAVSGLNPSEEKHAFSISLEPSTGIPVEVKARMQVNILMQTIPGLAIYENLPEIMVPMFWFSQNVALDEKLAEQARLAVNLPSYGVYAAYGIAGLGAILLIVGIILSLTNSWNRRERFQNESDNELER</sequence>
<evidence type="ECO:0000256" key="4">
    <source>
        <dbReference type="ARBA" id="ARBA00022475"/>
    </source>
</evidence>
<comment type="subcellular location">
    <subcellularLocation>
        <location evidence="2">Cell membrane</location>
    </subcellularLocation>
</comment>
<dbReference type="AlphaFoldDB" id="A0A9Q0SA29"/>
<keyword evidence="7 9" id="KW-0472">Membrane</keyword>
<dbReference type="PANTHER" id="PTHR11923:SF114">
    <property type="entry name" value="FI02050P-RELATED"/>
    <property type="match status" value="1"/>
</dbReference>
<protein>
    <submittedName>
        <fullName evidence="10">Protein croquemort</fullName>
    </submittedName>
</protein>
<dbReference type="PANTHER" id="PTHR11923">
    <property type="entry name" value="SCAVENGER RECEPTOR CLASS B TYPE-1 SR-B1"/>
    <property type="match status" value="1"/>
</dbReference>
<dbReference type="GO" id="GO:0005044">
    <property type="term" value="F:scavenger receptor activity"/>
    <property type="evidence" value="ECO:0007669"/>
    <property type="project" value="TreeGrafter"/>
</dbReference>
<keyword evidence="11" id="KW-1185">Reference proteome</keyword>
<comment type="caution">
    <text evidence="10">The sequence shown here is derived from an EMBL/GenBank/DDBJ whole genome shotgun (WGS) entry which is preliminary data.</text>
</comment>
<evidence type="ECO:0000313" key="11">
    <source>
        <dbReference type="Proteomes" id="UP001151699"/>
    </source>
</evidence>
<feature type="transmembrane region" description="Helical" evidence="9">
    <location>
        <begin position="12"/>
        <end position="35"/>
    </location>
</feature>
<dbReference type="Proteomes" id="UP001151699">
    <property type="component" value="Chromosome A"/>
</dbReference>
<evidence type="ECO:0000256" key="7">
    <source>
        <dbReference type="ARBA" id="ARBA00023136"/>
    </source>
</evidence>
<accession>A0A9Q0SA29</accession>
<dbReference type="EMBL" id="WJQU01000001">
    <property type="protein sequence ID" value="KAJ6649883.1"/>
    <property type="molecule type" value="Genomic_DNA"/>
</dbReference>
<evidence type="ECO:0000256" key="8">
    <source>
        <dbReference type="ARBA" id="ARBA00023180"/>
    </source>
</evidence>
<evidence type="ECO:0000256" key="1">
    <source>
        <dbReference type="ARBA" id="ARBA00003156"/>
    </source>
</evidence>
<keyword evidence="8" id="KW-0325">Glycoprotein</keyword>
<evidence type="ECO:0000256" key="6">
    <source>
        <dbReference type="ARBA" id="ARBA00022989"/>
    </source>
</evidence>
<keyword evidence="5 9" id="KW-0812">Transmembrane</keyword>
<evidence type="ECO:0000256" key="5">
    <source>
        <dbReference type="ARBA" id="ARBA00022692"/>
    </source>
</evidence>
<evidence type="ECO:0000256" key="3">
    <source>
        <dbReference type="ARBA" id="ARBA00010532"/>
    </source>
</evidence>